<dbReference type="OrthoDB" id="494465at2"/>
<proteinExistence type="predicted"/>
<accession>B1WX81</accession>
<dbReference type="SMART" id="SM00320">
    <property type="entry name" value="WD40"/>
    <property type="match status" value="6"/>
</dbReference>
<dbReference type="PANTHER" id="PTHR44019:SF8">
    <property type="entry name" value="POC1 CENTRIOLAR PROTEIN HOMOLOG"/>
    <property type="match status" value="1"/>
</dbReference>
<keyword evidence="2" id="KW-0677">Repeat</keyword>
<dbReference type="eggNOG" id="COG2319">
    <property type="taxonomic scope" value="Bacteria"/>
</dbReference>
<evidence type="ECO:0000313" key="4">
    <source>
        <dbReference type="EMBL" id="ACB50825.1"/>
    </source>
</evidence>
<dbReference type="PROSITE" id="PS50082">
    <property type="entry name" value="WD_REPEATS_2"/>
    <property type="match status" value="3"/>
</dbReference>
<dbReference type="KEGG" id="cyt:cce_1475"/>
<dbReference type="Pfam" id="PF00400">
    <property type="entry name" value="WD40"/>
    <property type="match status" value="4"/>
</dbReference>
<feature type="repeat" description="WD" evidence="3">
    <location>
        <begin position="139"/>
        <end position="181"/>
    </location>
</feature>
<evidence type="ECO:0000313" key="5">
    <source>
        <dbReference type="Proteomes" id="UP000001203"/>
    </source>
</evidence>
<feature type="repeat" description="WD" evidence="3">
    <location>
        <begin position="309"/>
        <end position="343"/>
    </location>
</feature>
<name>B1WX81_CROS5</name>
<gene>
    <name evidence="4" type="ordered locus">cce_1475</name>
</gene>
<evidence type="ECO:0000256" key="3">
    <source>
        <dbReference type="PROSITE-ProRule" id="PRU00221"/>
    </source>
</evidence>
<dbReference type="STRING" id="43989.cce_1475"/>
<feature type="repeat" description="WD" evidence="3">
    <location>
        <begin position="267"/>
        <end position="308"/>
    </location>
</feature>
<keyword evidence="1 3" id="KW-0853">WD repeat</keyword>
<evidence type="ECO:0000256" key="1">
    <source>
        <dbReference type="ARBA" id="ARBA00022574"/>
    </source>
</evidence>
<dbReference type="PROSITE" id="PS50294">
    <property type="entry name" value="WD_REPEATS_REGION"/>
    <property type="match status" value="2"/>
</dbReference>
<keyword evidence="5" id="KW-1185">Reference proteome</keyword>
<dbReference type="AlphaFoldDB" id="B1WX81"/>
<organism evidence="4 5">
    <name type="scientific">Crocosphaera subtropica (strain ATCC 51142 / BH68)</name>
    <name type="common">Cyanothece sp. (strain ATCC 51142)</name>
    <dbReference type="NCBI Taxonomy" id="43989"/>
    <lineage>
        <taxon>Bacteria</taxon>
        <taxon>Bacillati</taxon>
        <taxon>Cyanobacteriota</taxon>
        <taxon>Cyanophyceae</taxon>
        <taxon>Oscillatoriophycideae</taxon>
        <taxon>Chroococcales</taxon>
        <taxon>Aphanothecaceae</taxon>
        <taxon>Crocosphaera</taxon>
        <taxon>Crocosphaera subtropica</taxon>
    </lineage>
</organism>
<dbReference type="InterPro" id="IPR011047">
    <property type="entry name" value="Quinoprotein_ADH-like_sf"/>
</dbReference>
<protein>
    <submittedName>
        <fullName evidence="4">WD-repeat protein</fullName>
    </submittedName>
</protein>
<dbReference type="SUPFAM" id="SSF50998">
    <property type="entry name" value="Quinoprotein alcohol dehydrogenase-like"/>
    <property type="match status" value="1"/>
</dbReference>
<dbReference type="Proteomes" id="UP000001203">
    <property type="component" value="Chromosome circular"/>
</dbReference>
<dbReference type="HOGENOM" id="CLU_000288_57_33_3"/>
<sequence>MIKQANYIKLLSSVVAGMSLSLTLNYSVIGSKVFAQVPLSQSTDYLAQANITVEDLQGFNGVVKSLAVTPDGQLLLVATGDGLLSAIDLETKEILYSKAVLVNNYSSIAFNLEKDILVVGDDQTVMILSLSTGRKLSFLREHTGKVSDVAISPDGNNIVSVSGDDRTIRIWDLESGELIKTIGANIGPTTSVQYTPDGTLFITGAIGDDRTFKFWDATTFELLNTSSQQPGFINDLKISSDGTQLVAAVRNFVKSWDLTTLKQTRSMKGPKLEINTIAVSPDNRTVATANKEGTVMLFDLATGRKITTLQGHRGWVLSLAFSPDGQFLYSGAEDKIVKVWQLQPYMKSL</sequence>
<reference evidence="4 5" key="1">
    <citation type="journal article" date="2008" name="Proc. Natl. Acad. Sci. U.S.A.">
        <title>The genome of Cyanothece 51142, a unicellular diazotrophic cyanobacterium important in the marine nitrogen cycle.</title>
        <authorList>
            <person name="Welsh E.A."/>
            <person name="Liberton M."/>
            <person name="Stoeckel J."/>
            <person name="Loh T."/>
            <person name="Elvitigala T."/>
            <person name="Wang C."/>
            <person name="Wollam A."/>
            <person name="Fulton R.S."/>
            <person name="Clifton S.W."/>
            <person name="Jacobs J.M."/>
            <person name="Aurora R."/>
            <person name="Ghosh B.K."/>
            <person name="Sherman L.A."/>
            <person name="Smith R.D."/>
            <person name="Wilson R.K."/>
            <person name="Pakrasi H.B."/>
        </authorList>
    </citation>
    <scope>NUCLEOTIDE SEQUENCE [LARGE SCALE GENOMIC DNA]</scope>
    <source>
        <strain evidence="5">ATCC 51142 / BH68</strain>
    </source>
</reference>
<dbReference type="InterPro" id="IPR050505">
    <property type="entry name" value="WDR55/POC1"/>
</dbReference>
<dbReference type="CDD" id="cd00200">
    <property type="entry name" value="WD40"/>
    <property type="match status" value="1"/>
</dbReference>
<dbReference type="EMBL" id="CP000806">
    <property type="protein sequence ID" value="ACB50825.1"/>
    <property type="molecule type" value="Genomic_DNA"/>
</dbReference>
<dbReference type="PANTHER" id="PTHR44019">
    <property type="entry name" value="WD REPEAT-CONTAINING PROTEIN 55"/>
    <property type="match status" value="1"/>
</dbReference>
<evidence type="ECO:0000256" key="2">
    <source>
        <dbReference type="ARBA" id="ARBA00022737"/>
    </source>
</evidence>
<dbReference type="InterPro" id="IPR001680">
    <property type="entry name" value="WD40_rpt"/>
</dbReference>
<dbReference type="RefSeq" id="WP_009544283.1">
    <property type="nucleotide sequence ID" value="NC_010546.1"/>
</dbReference>
<dbReference type="InterPro" id="IPR015943">
    <property type="entry name" value="WD40/YVTN_repeat-like_dom_sf"/>
</dbReference>
<dbReference type="SMART" id="SM00564">
    <property type="entry name" value="PQQ"/>
    <property type="match status" value="2"/>
</dbReference>
<dbReference type="InterPro" id="IPR018391">
    <property type="entry name" value="PQQ_b-propeller_rpt"/>
</dbReference>
<dbReference type="Gene3D" id="2.130.10.10">
    <property type="entry name" value="YVTN repeat-like/Quinoprotein amine dehydrogenase"/>
    <property type="match status" value="2"/>
</dbReference>